<organism evidence="3 4">
    <name type="scientific">Panicum miliaceum</name>
    <name type="common">Proso millet</name>
    <name type="synonym">Broomcorn millet</name>
    <dbReference type="NCBI Taxonomy" id="4540"/>
    <lineage>
        <taxon>Eukaryota</taxon>
        <taxon>Viridiplantae</taxon>
        <taxon>Streptophyta</taxon>
        <taxon>Embryophyta</taxon>
        <taxon>Tracheophyta</taxon>
        <taxon>Spermatophyta</taxon>
        <taxon>Magnoliopsida</taxon>
        <taxon>Liliopsida</taxon>
        <taxon>Poales</taxon>
        <taxon>Poaceae</taxon>
        <taxon>PACMAD clade</taxon>
        <taxon>Panicoideae</taxon>
        <taxon>Panicodae</taxon>
        <taxon>Paniceae</taxon>
        <taxon>Panicinae</taxon>
        <taxon>Panicum</taxon>
        <taxon>Panicum sect. Panicum</taxon>
    </lineage>
</organism>
<name>A0A3L6RX97_PANMI</name>
<comment type="similarity">
    <text evidence="1">Belongs to the UDP-glycosyltransferase family.</text>
</comment>
<keyword evidence="4" id="KW-1185">Reference proteome</keyword>
<evidence type="ECO:0000256" key="2">
    <source>
        <dbReference type="ARBA" id="ARBA00022679"/>
    </source>
</evidence>
<dbReference type="SUPFAM" id="SSF53756">
    <property type="entry name" value="UDP-Glycosyltransferase/glycogen phosphorylase"/>
    <property type="match status" value="1"/>
</dbReference>
<evidence type="ECO:0000256" key="1">
    <source>
        <dbReference type="ARBA" id="ARBA00009995"/>
    </source>
</evidence>
<protein>
    <recommendedName>
        <fullName evidence="5">UDP-glycosyltransferase 89B1-like</fullName>
    </recommendedName>
</protein>
<dbReference type="FunFam" id="3.40.50.2000:FF:000064">
    <property type="entry name" value="Glycosyltransferase"/>
    <property type="match status" value="1"/>
</dbReference>
<keyword evidence="2" id="KW-0808">Transferase</keyword>
<dbReference type="PANTHER" id="PTHR48047:SF6">
    <property type="entry name" value="OS06G0282400 PROTEIN"/>
    <property type="match status" value="1"/>
</dbReference>
<dbReference type="GO" id="GO:0035251">
    <property type="term" value="F:UDP-glucosyltransferase activity"/>
    <property type="evidence" value="ECO:0007669"/>
    <property type="project" value="TreeGrafter"/>
</dbReference>
<evidence type="ECO:0000313" key="4">
    <source>
        <dbReference type="Proteomes" id="UP000275267"/>
    </source>
</evidence>
<evidence type="ECO:0000313" key="3">
    <source>
        <dbReference type="EMBL" id="RLN11591.1"/>
    </source>
</evidence>
<dbReference type="InterPro" id="IPR002213">
    <property type="entry name" value="UDP_glucos_trans"/>
</dbReference>
<gene>
    <name evidence="3" type="ORF">C2845_PM09G11210</name>
</gene>
<dbReference type="AlphaFoldDB" id="A0A3L6RX97"/>
<dbReference type="Gene3D" id="3.40.50.2000">
    <property type="entry name" value="Glycogen Phosphorylase B"/>
    <property type="match status" value="2"/>
</dbReference>
<dbReference type="Pfam" id="PF00201">
    <property type="entry name" value="UDPGT"/>
    <property type="match status" value="1"/>
</dbReference>
<dbReference type="Proteomes" id="UP000275267">
    <property type="component" value="Unassembled WGS sequence"/>
</dbReference>
<dbReference type="OrthoDB" id="5835829at2759"/>
<sequence length="398" mass="42788">MQVPCWAAEGSRRAVVVDKKKMKCCSTTLSHTKESTVVAVLSDFFCGWTQPLAAELGVPRIVFSPSAVYGIAVLHSLFCRMPRREDEDEDDDESLIPFPEIPGAPVYPWRQLSLLHRTLKDGVEFSEGVKRNFLWNLESSAFVSNTFRRLEERYLRAPLADLGFSRVLAVGPLAPDADAAGNRGGETAVAAGDLCAWLDRFAEDGSVVYISFGSMAILHPPHAAALATALERTMAPFVWAAGPTVMLPEGFEERVAAAGGRGHVIHGWAPQVAALRHRAVGWFVTHCGWNSVLEACAAGVAMLAWPMTADQFVNARLLVDEAGAAVPVSWGGLSAAPAADEVARVLDAAVGRKLGDVVERAKELAEEAAAAVSDGGASWSELEMLVRELRQLGCEPKE</sequence>
<dbReference type="PANTHER" id="PTHR48047">
    <property type="entry name" value="GLYCOSYLTRANSFERASE"/>
    <property type="match status" value="1"/>
</dbReference>
<evidence type="ECO:0008006" key="5">
    <source>
        <dbReference type="Google" id="ProtNLM"/>
    </source>
</evidence>
<dbReference type="CDD" id="cd03784">
    <property type="entry name" value="GT1_Gtf-like"/>
    <property type="match status" value="1"/>
</dbReference>
<comment type="caution">
    <text evidence="3">The sequence shown here is derived from an EMBL/GenBank/DDBJ whole genome shotgun (WGS) entry which is preliminary data.</text>
</comment>
<dbReference type="EMBL" id="PQIB02000006">
    <property type="protein sequence ID" value="RLN11591.1"/>
    <property type="molecule type" value="Genomic_DNA"/>
</dbReference>
<accession>A0A3L6RX97</accession>
<proteinExistence type="inferred from homology"/>
<reference evidence="4" key="1">
    <citation type="journal article" date="2019" name="Nat. Commun.">
        <title>The genome of broomcorn millet.</title>
        <authorList>
            <person name="Zou C."/>
            <person name="Miki D."/>
            <person name="Li D."/>
            <person name="Tang Q."/>
            <person name="Xiao L."/>
            <person name="Rajput S."/>
            <person name="Deng P."/>
            <person name="Jia W."/>
            <person name="Huang R."/>
            <person name="Zhang M."/>
            <person name="Sun Y."/>
            <person name="Hu J."/>
            <person name="Fu X."/>
            <person name="Schnable P.S."/>
            <person name="Li F."/>
            <person name="Zhang H."/>
            <person name="Feng B."/>
            <person name="Zhu X."/>
            <person name="Liu R."/>
            <person name="Schnable J.C."/>
            <person name="Zhu J.-K."/>
            <person name="Zhang H."/>
        </authorList>
    </citation>
    <scope>NUCLEOTIDE SEQUENCE [LARGE SCALE GENOMIC DNA]</scope>
</reference>